<name>A0ABS2L1N1_9MICO</name>
<evidence type="ECO:0000256" key="2">
    <source>
        <dbReference type="ARBA" id="ARBA00022748"/>
    </source>
</evidence>
<feature type="chain" id="PRO_5046819075" evidence="6">
    <location>
        <begin position="41"/>
        <end position="209"/>
    </location>
</feature>
<evidence type="ECO:0000256" key="4">
    <source>
        <dbReference type="ARBA" id="ARBA00023157"/>
    </source>
</evidence>
<proteinExistence type="predicted"/>
<keyword evidence="3" id="KW-0735">Signal-anchor</keyword>
<dbReference type="Proteomes" id="UP000776164">
    <property type="component" value="Unassembled WGS sequence"/>
</dbReference>
<dbReference type="PANTHER" id="PTHR42852">
    <property type="entry name" value="THIOL:DISULFIDE INTERCHANGE PROTEIN DSBE"/>
    <property type="match status" value="1"/>
</dbReference>
<sequence>MPDSLFTRILSARTSRRLRAFGAALALAGLLAGCSSDTWAKQYAAGDSKQYIAGDGTVTEIAAENRGTPVSFTATTESGTSVGSSQYLGQVLVLNFWYAGCAPCRAEAPALQTLSAKYADKGASFLGVNVRDQADTALSFEKSFGITYPSVIDTDGGVQLALAGLVAPNAVPTTLVIDKQGRVAARILGQTTEPSILDTLISGAVAETN</sequence>
<feature type="domain" description="Thioredoxin" evidence="7">
    <location>
        <begin position="63"/>
        <end position="206"/>
    </location>
</feature>
<organism evidence="8 9">
    <name type="scientific">Subtercola frigoramans</name>
    <dbReference type="NCBI Taxonomy" id="120298"/>
    <lineage>
        <taxon>Bacteria</taxon>
        <taxon>Bacillati</taxon>
        <taxon>Actinomycetota</taxon>
        <taxon>Actinomycetes</taxon>
        <taxon>Micrococcales</taxon>
        <taxon>Microbacteriaceae</taxon>
        <taxon>Subtercola</taxon>
    </lineage>
</organism>
<dbReference type="InterPro" id="IPR013740">
    <property type="entry name" value="Redoxin"/>
</dbReference>
<protein>
    <submittedName>
        <fullName evidence="8">Thiol-disulfide isomerase/thioredoxin</fullName>
    </submittedName>
</protein>
<dbReference type="Gene3D" id="3.40.30.10">
    <property type="entry name" value="Glutaredoxin"/>
    <property type="match status" value="1"/>
</dbReference>
<dbReference type="PANTHER" id="PTHR42852:SF6">
    <property type="entry name" value="THIOL:DISULFIDE INTERCHANGE PROTEIN DSBE"/>
    <property type="match status" value="1"/>
</dbReference>
<evidence type="ECO:0000259" key="7">
    <source>
        <dbReference type="PROSITE" id="PS51352"/>
    </source>
</evidence>
<evidence type="ECO:0000256" key="5">
    <source>
        <dbReference type="ARBA" id="ARBA00023284"/>
    </source>
</evidence>
<dbReference type="SUPFAM" id="SSF52833">
    <property type="entry name" value="Thioredoxin-like"/>
    <property type="match status" value="1"/>
</dbReference>
<keyword evidence="8" id="KW-0413">Isomerase</keyword>
<dbReference type="PROSITE" id="PS51352">
    <property type="entry name" value="THIOREDOXIN_2"/>
    <property type="match status" value="1"/>
</dbReference>
<comment type="caution">
    <text evidence="8">The sequence shown here is derived from an EMBL/GenBank/DDBJ whole genome shotgun (WGS) entry which is preliminary data.</text>
</comment>
<dbReference type="InterPro" id="IPR036249">
    <property type="entry name" value="Thioredoxin-like_sf"/>
</dbReference>
<dbReference type="InterPro" id="IPR013766">
    <property type="entry name" value="Thioredoxin_domain"/>
</dbReference>
<dbReference type="InterPro" id="IPR050553">
    <property type="entry name" value="Thioredoxin_ResA/DsbE_sf"/>
</dbReference>
<evidence type="ECO:0000313" key="9">
    <source>
        <dbReference type="Proteomes" id="UP000776164"/>
    </source>
</evidence>
<gene>
    <name evidence="8" type="ORF">JOE66_000611</name>
</gene>
<keyword evidence="6" id="KW-0732">Signal</keyword>
<keyword evidence="9" id="KW-1185">Reference proteome</keyword>
<accession>A0ABS2L1N1</accession>
<dbReference type="RefSeq" id="WP_205106653.1">
    <property type="nucleotide sequence ID" value="NZ_BAAAHT010000017.1"/>
</dbReference>
<feature type="signal peptide" evidence="6">
    <location>
        <begin position="1"/>
        <end position="40"/>
    </location>
</feature>
<keyword evidence="4" id="KW-1015">Disulfide bond</keyword>
<evidence type="ECO:0000313" key="8">
    <source>
        <dbReference type="EMBL" id="MBM7470977.1"/>
    </source>
</evidence>
<keyword evidence="2" id="KW-0201">Cytochrome c-type biogenesis</keyword>
<keyword evidence="3" id="KW-0812">Transmembrane</keyword>
<reference evidence="8 9" key="1">
    <citation type="submission" date="2021-01" db="EMBL/GenBank/DDBJ databases">
        <title>Sequencing the genomes of 1000 actinobacteria strains.</title>
        <authorList>
            <person name="Klenk H.-P."/>
        </authorList>
    </citation>
    <scope>NUCLEOTIDE SEQUENCE [LARGE SCALE GENOMIC DNA]</scope>
    <source>
        <strain evidence="8 9">DSM 13057</strain>
    </source>
</reference>
<comment type="subcellular location">
    <subcellularLocation>
        <location evidence="1">Cell envelope</location>
    </subcellularLocation>
</comment>
<dbReference type="InterPro" id="IPR017937">
    <property type="entry name" value="Thioredoxin_CS"/>
</dbReference>
<dbReference type="PROSITE" id="PS00194">
    <property type="entry name" value="THIOREDOXIN_1"/>
    <property type="match status" value="1"/>
</dbReference>
<evidence type="ECO:0000256" key="1">
    <source>
        <dbReference type="ARBA" id="ARBA00004196"/>
    </source>
</evidence>
<dbReference type="EMBL" id="JAFBBU010000001">
    <property type="protein sequence ID" value="MBM7470977.1"/>
    <property type="molecule type" value="Genomic_DNA"/>
</dbReference>
<keyword evidence="5" id="KW-0676">Redox-active center</keyword>
<dbReference type="CDD" id="cd02966">
    <property type="entry name" value="TlpA_like_family"/>
    <property type="match status" value="1"/>
</dbReference>
<evidence type="ECO:0000256" key="3">
    <source>
        <dbReference type="ARBA" id="ARBA00022968"/>
    </source>
</evidence>
<dbReference type="Pfam" id="PF08534">
    <property type="entry name" value="Redoxin"/>
    <property type="match status" value="1"/>
</dbReference>
<dbReference type="GO" id="GO:0016853">
    <property type="term" value="F:isomerase activity"/>
    <property type="evidence" value="ECO:0007669"/>
    <property type="project" value="UniProtKB-KW"/>
</dbReference>
<evidence type="ECO:0000256" key="6">
    <source>
        <dbReference type="SAM" id="SignalP"/>
    </source>
</evidence>